<accession>A0A239FBT5</accession>
<evidence type="ECO:0000313" key="1">
    <source>
        <dbReference type="EMBL" id="SNS54235.1"/>
    </source>
</evidence>
<evidence type="ECO:0008006" key="3">
    <source>
        <dbReference type="Google" id="ProtNLM"/>
    </source>
</evidence>
<gene>
    <name evidence="1" type="ORF">SAMN06265795_103282</name>
</gene>
<name>A0A239FBT5_9BURK</name>
<reference evidence="1 2" key="1">
    <citation type="submission" date="2017-06" db="EMBL/GenBank/DDBJ databases">
        <authorList>
            <person name="Kim H.J."/>
            <person name="Triplett B.A."/>
        </authorList>
    </citation>
    <scope>NUCLEOTIDE SEQUENCE [LARGE SCALE GENOMIC DNA]</scope>
    <source>
        <strain evidence="1 2">U15</strain>
    </source>
</reference>
<dbReference type="AlphaFoldDB" id="A0A239FBT5"/>
<proteinExistence type="predicted"/>
<protein>
    <recommendedName>
        <fullName evidence="3">Transposase DDE domain-containing protein</fullName>
    </recommendedName>
</protein>
<sequence length="232" mass="24615">MNCGKLCGRYCHPSAAQVAGWTKAIGRPTHPHRHHPLLADRLAMGAAAAGNGMWLGHDLPAPYARLATGRRVGEAASGLARQTASCRAARFFPRHCRQLVGTRRTWRKRLGATRLIGARRGSKHPLIVDGNGTPLNIILTGANRHDSPAHAVAADPAHHRWSAPPAAAQAALCASRPGLRLREVSLLASQAPYCSTTDHAQHPARQSSQGDTLGGRAQLRLTASVPTPASTL</sequence>
<dbReference type="Proteomes" id="UP000198284">
    <property type="component" value="Unassembled WGS sequence"/>
</dbReference>
<keyword evidence="2" id="KW-1185">Reference proteome</keyword>
<dbReference type="EMBL" id="FZOT01000003">
    <property type="protein sequence ID" value="SNS54235.1"/>
    <property type="molecule type" value="Genomic_DNA"/>
</dbReference>
<evidence type="ECO:0000313" key="2">
    <source>
        <dbReference type="Proteomes" id="UP000198284"/>
    </source>
</evidence>
<organism evidence="1 2">
    <name type="scientific">Noviherbaspirillum humi</name>
    <dbReference type="NCBI Taxonomy" id="1688639"/>
    <lineage>
        <taxon>Bacteria</taxon>
        <taxon>Pseudomonadati</taxon>
        <taxon>Pseudomonadota</taxon>
        <taxon>Betaproteobacteria</taxon>
        <taxon>Burkholderiales</taxon>
        <taxon>Oxalobacteraceae</taxon>
        <taxon>Noviherbaspirillum</taxon>
    </lineage>
</organism>